<evidence type="ECO:0000256" key="2">
    <source>
        <dbReference type="ARBA" id="ARBA00007613"/>
    </source>
</evidence>
<proteinExistence type="inferred from homology"/>
<dbReference type="GO" id="GO:0015288">
    <property type="term" value="F:porin activity"/>
    <property type="evidence" value="ECO:0007669"/>
    <property type="project" value="TreeGrafter"/>
</dbReference>
<evidence type="ECO:0000256" key="1">
    <source>
        <dbReference type="ARBA" id="ARBA00004442"/>
    </source>
</evidence>
<sequence>MFWEKTQVKGNFFIGLSLILVTSITKAEVSRPISYFEAVRLSLSSNPRIGASKAQIESAQAAITETRGAGLPKMGFEMNAARSDNPLNVFGYKLSQGNATFADFGFAQFTGPNSLYIKPQALDAPGYYSNYNTAFKLVVPIYSGGETVARLKNTNALLRAAQEGDEAARMQLAYDILQAYEGTLAANKMVFVAKENVEAASSYLKLTKALFKQSLVIESDILLADSYLRTAKTFLVATQAEYQNHLDEFRSLVGHGIAYTPKSPVNFPATKKSLTELMQDVLVHNAQLRTIKSTIEAGQANIDVAKAANKPQVNLQLRQDWNGNTLGAGYPSNLIAVGVNWELFSSGEHTGATNKAIANVKQATFQLEDTANSLRLSLIQAKRAEQLADIQYQSYRANANQAKEVIGHLSKRFGRGLVPLGQLLESQIKLTQSQNQCIQSQYNQVLARGRMLMLTNKLIPAFEK</sequence>
<dbReference type="PANTHER" id="PTHR30026">
    <property type="entry name" value="OUTER MEMBRANE PROTEIN TOLC"/>
    <property type="match status" value="1"/>
</dbReference>
<keyword evidence="5" id="KW-0812">Transmembrane</keyword>
<evidence type="ECO:0000256" key="5">
    <source>
        <dbReference type="ARBA" id="ARBA00022692"/>
    </source>
</evidence>
<reference evidence="8 9" key="1">
    <citation type="submission" date="2018-06" db="EMBL/GenBank/DDBJ databases">
        <authorList>
            <consortium name="Pathogen Informatics"/>
            <person name="Doyle S."/>
        </authorList>
    </citation>
    <scope>NUCLEOTIDE SEQUENCE [LARGE SCALE GENOMIC DNA]</scope>
    <source>
        <strain evidence="8 9">NCTC11370</strain>
    </source>
</reference>
<keyword evidence="4" id="KW-1134">Transmembrane beta strand</keyword>
<dbReference type="OrthoDB" id="13803at2"/>
<evidence type="ECO:0000256" key="6">
    <source>
        <dbReference type="ARBA" id="ARBA00023136"/>
    </source>
</evidence>
<organism evidence="8 9">
    <name type="scientific">Fluoribacter dumoffii</name>
    <dbReference type="NCBI Taxonomy" id="463"/>
    <lineage>
        <taxon>Bacteria</taxon>
        <taxon>Pseudomonadati</taxon>
        <taxon>Pseudomonadota</taxon>
        <taxon>Gammaproteobacteria</taxon>
        <taxon>Legionellales</taxon>
        <taxon>Legionellaceae</taxon>
        <taxon>Fluoribacter</taxon>
    </lineage>
</organism>
<dbReference type="Gene3D" id="1.20.1600.10">
    <property type="entry name" value="Outer membrane efflux proteins (OEP)"/>
    <property type="match status" value="1"/>
</dbReference>
<dbReference type="Pfam" id="PF02321">
    <property type="entry name" value="OEP"/>
    <property type="match status" value="2"/>
</dbReference>
<evidence type="ECO:0000313" key="8">
    <source>
        <dbReference type="EMBL" id="STO21270.1"/>
    </source>
</evidence>
<comment type="subcellular location">
    <subcellularLocation>
        <location evidence="1">Cell outer membrane</location>
    </subcellularLocation>
</comment>
<dbReference type="GeneID" id="93292087"/>
<dbReference type="AlphaFoldDB" id="A0A377G9U6"/>
<dbReference type="Proteomes" id="UP000254554">
    <property type="component" value="Unassembled WGS sequence"/>
</dbReference>
<gene>
    <name evidence="8" type="ORF">NCTC11370_01335</name>
</gene>
<dbReference type="EMBL" id="UGGT01000001">
    <property type="protein sequence ID" value="STO21270.1"/>
    <property type="molecule type" value="Genomic_DNA"/>
</dbReference>
<dbReference type="GO" id="GO:0015562">
    <property type="term" value="F:efflux transmembrane transporter activity"/>
    <property type="evidence" value="ECO:0007669"/>
    <property type="project" value="InterPro"/>
</dbReference>
<dbReference type="InterPro" id="IPR003423">
    <property type="entry name" value="OMP_efflux"/>
</dbReference>
<protein>
    <submittedName>
        <fullName evidence="8">Type I secretion outer membrane protein, TolC family</fullName>
    </submittedName>
</protein>
<dbReference type="RefSeq" id="WP_019349736.1">
    <property type="nucleotide sequence ID" value="NZ_UGGT01000001.1"/>
</dbReference>
<dbReference type="STRING" id="1094715.GCA_000236165_01088"/>
<keyword evidence="3" id="KW-0813">Transport</keyword>
<dbReference type="GO" id="GO:1990281">
    <property type="term" value="C:efflux pump complex"/>
    <property type="evidence" value="ECO:0007669"/>
    <property type="project" value="TreeGrafter"/>
</dbReference>
<keyword evidence="7" id="KW-0998">Cell outer membrane</keyword>
<evidence type="ECO:0000256" key="3">
    <source>
        <dbReference type="ARBA" id="ARBA00022448"/>
    </source>
</evidence>
<evidence type="ECO:0000313" key="9">
    <source>
        <dbReference type="Proteomes" id="UP000254554"/>
    </source>
</evidence>
<keyword evidence="9" id="KW-1185">Reference proteome</keyword>
<comment type="similarity">
    <text evidence="2">Belongs to the outer membrane factor (OMF) (TC 1.B.17) family.</text>
</comment>
<dbReference type="SUPFAM" id="SSF56954">
    <property type="entry name" value="Outer membrane efflux proteins (OEP)"/>
    <property type="match status" value="1"/>
</dbReference>
<dbReference type="InterPro" id="IPR051906">
    <property type="entry name" value="TolC-like"/>
</dbReference>
<dbReference type="PANTHER" id="PTHR30026:SF20">
    <property type="entry name" value="OUTER MEMBRANE PROTEIN TOLC"/>
    <property type="match status" value="1"/>
</dbReference>
<evidence type="ECO:0000256" key="7">
    <source>
        <dbReference type="ARBA" id="ARBA00023237"/>
    </source>
</evidence>
<accession>A0A377G9U6</accession>
<keyword evidence="6" id="KW-0472">Membrane</keyword>
<dbReference type="GO" id="GO:0009279">
    <property type="term" value="C:cell outer membrane"/>
    <property type="evidence" value="ECO:0007669"/>
    <property type="project" value="UniProtKB-SubCell"/>
</dbReference>
<name>A0A377G9U6_9GAMM</name>
<evidence type="ECO:0000256" key="4">
    <source>
        <dbReference type="ARBA" id="ARBA00022452"/>
    </source>
</evidence>